<protein>
    <submittedName>
        <fullName evidence="1">Uncharacterized protein</fullName>
    </submittedName>
</protein>
<gene>
    <name evidence="1" type="ORF">A8C56_10270</name>
</gene>
<dbReference type="Pfam" id="PF09844">
    <property type="entry name" value="DUF2071"/>
    <property type="match status" value="1"/>
</dbReference>
<dbReference type="STRING" id="1176587.A8C56_10270"/>
<dbReference type="InterPro" id="IPR018644">
    <property type="entry name" value="DUF2071"/>
</dbReference>
<organism evidence="1 2">
    <name type="scientific">Niabella ginsenosidivorans</name>
    <dbReference type="NCBI Taxonomy" id="1176587"/>
    <lineage>
        <taxon>Bacteria</taxon>
        <taxon>Pseudomonadati</taxon>
        <taxon>Bacteroidota</taxon>
        <taxon>Chitinophagia</taxon>
        <taxon>Chitinophagales</taxon>
        <taxon>Chitinophagaceae</taxon>
        <taxon>Niabella</taxon>
    </lineage>
</organism>
<dbReference type="RefSeq" id="WP_067755398.1">
    <property type="nucleotide sequence ID" value="NZ_CP015772.1"/>
</dbReference>
<dbReference type="OrthoDB" id="1421826at2"/>
<keyword evidence="2" id="KW-1185">Reference proteome</keyword>
<dbReference type="AlphaFoldDB" id="A0A1A9I115"/>
<evidence type="ECO:0000313" key="2">
    <source>
        <dbReference type="Proteomes" id="UP000077667"/>
    </source>
</evidence>
<accession>A0A1A9I115</accession>
<dbReference type="EMBL" id="CP015772">
    <property type="protein sequence ID" value="ANH81316.1"/>
    <property type="molecule type" value="Genomic_DNA"/>
</dbReference>
<name>A0A1A9I115_9BACT</name>
<proteinExistence type="predicted"/>
<reference evidence="1 2" key="1">
    <citation type="submission" date="2016-05" db="EMBL/GenBank/DDBJ databases">
        <title>Niabella ginsenosidivorans BS26 whole genome sequencing.</title>
        <authorList>
            <person name="Im W.T."/>
            <person name="Siddiqi M.Z."/>
        </authorList>
    </citation>
    <scope>NUCLEOTIDE SEQUENCE [LARGE SCALE GENOMIC DNA]</scope>
    <source>
        <strain evidence="1 2">BS26</strain>
    </source>
</reference>
<evidence type="ECO:0000313" key="1">
    <source>
        <dbReference type="EMBL" id="ANH81316.1"/>
    </source>
</evidence>
<sequence>MQQIRREDKQQFTYRWCKGKRWHVMRAVAGTLLKDMADDSEAAFITENYWGYAKVNESTTSAYEVTHPRWQVYDVLDYWLDVDFEKTYGRSFAFLNNRQPASVFLAEGSAITVKNGTRFQQLER</sequence>
<dbReference type="Proteomes" id="UP000077667">
    <property type="component" value="Chromosome"/>
</dbReference>
<dbReference type="KEGG" id="nia:A8C56_10270"/>